<evidence type="ECO:0000313" key="2">
    <source>
        <dbReference type="Proteomes" id="UP000827986"/>
    </source>
</evidence>
<gene>
    <name evidence="1" type="ORF">KIL84_002012</name>
</gene>
<accession>A0A9D4B4E8</accession>
<organism evidence="1 2">
    <name type="scientific">Mauremys mutica</name>
    <name type="common">yellowpond turtle</name>
    <dbReference type="NCBI Taxonomy" id="74926"/>
    <lineage>
        <taxon>Eukaryota</taxon>
        <taxon>Metazoa</taxon>
        <taxon>Chordata</taxon>
        <taxon>Craniata</taxon>
        <taxon>Vertebrata</taxon>
        <taxon>Euteleostomi</taxon>
        <taxon>Archelosauria</taxon>
        <taxon>Testudinata</taxon>
        <taxon>Testudines</taxon>
        <taxon>Cryptodira</taxon>
        <taxon>Durocryptodira</taxon>
        <taxon>Testudinoidea</taxon>
        <taxon>Geoemydidae</taxon>
        <taxon>Geoemydinae</taxon>
        <taxon>Mauremys</taxon>
    </lineage>
</organism>
<proteinExistence type="predicted"/>
<keyword evidence="2" id="KW-1185">Reference proteome</keyword>
<evidence type="ECO:0000313" key="1">
    <source>
        <dbReference type="EMBL" id="KAH1181078.1"/>
    </source>
</evidence>
<sequence>MPKNLALLATLSRGESPEGTLPCRWRSRVPAGARSVTPKGAGPSPSSLAFTPRPVAFPLRPAWPRDHVKAAGGIITTALASQPSLLRHRLSRALVLTGDLPAAASPRPRGIWRLNASWDARFRASCLC</sequence>
<comment type="caution">
    <text evidence="1">The sequence shown here is derived from an EMBL/GenBank/DDBJ whole genome shotgun (WGS) entry which is preliminary data.</text>
</comment>
<dbReference type="AlphaFoldDB" id="A0A9D4B4E8"/>
<reference evidence="1" key="1">
    <citation type="submission" date="2021-09" db="EMBL/GenBank/DDBJ databases">
        <title>The genome of Mauremys mutica provides insights into the evolution of semi-aquatic lifestyle.</title>
        <authorList>
            <person name="Gong S."/>
            <person name="Gao Y."/>
        </authorList>
    </citation>
    <scope>NUCLEOTIDE SEQUENCE</scope>
    <source>
        <strain evidence="1">MM-2020</strain>
        <tissue evidence="1">Muscle</tissue>
    </source>
</reference>
<protein>
    <submittedName>
        <fullName evidence="1">Uncharacterized protein</fullName>
    </submittedName>
</protein>
<dbReference type="Proteomes" id="UP000827986">
    <property type="component" value="Unassembled WGS sequence"/>
</dbReference>
<name>A0A9D4B4E8_9SAUR</name>
<dbReference type="EMBL" id="JAHDVG010000469">
    <property type="protein sequence ID" value="KAH1181078.1"/>
    <property type="molecule type" value="Genomic_DNA"/>
</dbReference>